<keyword evidence="3" id="KW-1185">Reference proteome</keyword>
<evidence type="ECO:0000256" key="1">
    <source>
        <dbReference type="SAM" id="MobiDB-lite"/>
    </source>
</evidence>
<accession>A0A087SG74</accession>
<name>A0A087SG74_AUXPR</name>
<proteinExistence type="predicted"/>
<dbReference type="EMBL" id="KL662110">
    <property type="protein sequence ID" value="KFM24728.1"/>
    <property type="molecule type" value="Genomic_DNA"/>
</dbReference>
<reference evidence="2 3" key="1">
    <citation type="journal article" date="2014" name="BMC Genomics">
        <title>Oil accumulation mechanisms of the oleaginous microalga Chlorella protothecoides revealed through its genome, transcriptomes, and proteomes.</title>
        <authorList>
            <person name="Gao C."/>
            <person name="Wang Y."/>
            <person name="Shen Y."/>
            <person name="Yan D."/>
            <person name="He X."/>
            <person name="Dai J."/>
            <person name="Wu Q."/>
        </authorList>
    </citation>
    <scope>NUCLEOTIDE SEQUENCE [LARGE SCALE GENOMIC DNA]</scope>
    <source>
        <strain evidence="2 3">0710</strain>
    </source>
</reference>
<organism evidence="2 3">
    <name type="scientific">Auxenochlorella protothecoides</name>
    <name type="common">Green microalga</name>
    <name type="synonym">Chlorella protothecoides</name>
    <dbReference type="NCBI Taxonomy" id="3075"/>
    <lineage>
        <taxon>Eukaryota</taxon>
        <taxon>Viridiplantae</taxon>
        <taxon>Chlorophyta</taxon>
        <taxon>core chlorophytes</taxon>
        <taxon>Trebouxiophyceae</taxon>
        <taxon>Chlorellales</taxon>
        <taxon>Chlorellaceae</taxon>
        <taxon>Auxenochlorella</taxon>
    </lineage>
</organism>
<gene>
    <name evidence="2" type="ORF">F751_3740</name>
</gene>
<dbReference type="KEGG" id="apro:F751_3740"/>
<feature type="region of interest" description="Disordered" evidence="1">
    <location>
        <begin position="20"/>
        <end position="60"/>
    </location>
</feature>
<dbReference type="Proteomes" id="UP000028924">
    <property type="component" value="Unassembled WGS sequence"/>
</dbReference>
<dbReference type="GeneID" id="23615131"/>
<dbReference type="RefSeq" id="XP_011397616.1">
    <property type="nucleotide sequence ID" value="XM_011399314.1"/>
</dbReference>
<protein>
    <submittedName>
        <fullName evidence="2">Uncharacterized protein</fullName>
    </submittedName>
</protein>
<evidence type="ECO:0000313" key="2">
    <source>
        <dbReference type="EMBL" id="KFM24728.1"/>
    </source>
</evidence>
<sequence length="60" mass="6214">MFADDQVPRGALLTVGPMLHSSQHDCTAAAHSRPPAYGWGRAARSGPPPPGALPPSAARR</sequence>
<dbReference type="AlphaFoldDB" id="A0A087SG74"/>
<evidence type="ECO:0000313" key="3">
    <source>
        <dbReference type="Proteomes" id="UP000028924"/>
    </source>
</evidence>